<evidence type="ECO:0000256" key="1">
    <source>
        <dbReference type="ARBA" id="ARBA00004424"/>
    </source>
</evidence>
<evidence type="ECO:0000256" key="12">
    <source>
        <dbReference type="ARBA" id="ARBA00023201"/>
    </source>
</evidence>
<evidence type="ECO:0000256" key="14">
    <source>
        <dbReference type="ARBA" id="ARBA00036553"/>
    </source>
</evidence>
<evidence type="ECO:0000256" key="5">
    <source>
        <dbReference type="ARBA" id="ARBA00022597"/>
    </source>
</evidence>
<name>A0A8C0HGV5_9AVES</name>
<keyword evidence="7 20" id="KW-1133">Transmembrane helix</keyword>
<protein>
    <recommendedName>
        <fullName evidence="15">Sodium/mannose cotransporter SLC5A10</fullName>
    </recommendedName>
    <alternativeName>
        <fullName evidence="16">Sodium/glucose cotransporter 5</fullName>
    </alternativeName>
    <alternativeName>
        <fullName evidence="17">Solute carrier family 5 member 10</fullName>
    </alternativeName>
</protein>
<dbReference type="PANTHER" id="PTHR11819">
    <property type="entry name" value="SOLUTE CARRIER FAMILY 5"/>
    <property type="match status" value="1"/>
</dbReference>
<feature type="transmembrane region" description="Helical" evidence="20">
    <location>
        <begin position="76"/>
        <end position="101"/>
    </location>
</feature>
<dbReference type="PROSITE" id="PS50283">
    <property type="entry name" value="NA_SOLUT_SYMP_3"/>
    <property type="match status" value="1"/>
</dbReference>
<evidence type="ECO:0000256" key="15">
    <source>
        <dbReference type="ARBA" id="ARBA00039217"/>
    </source>
</evidence>
<keyword evidence="5" id="KW-0762">Sugar transport</keyword>
<evidence type="ECO:0000256" key="13">
    <source>
        <dbReference type="ARBA" id="ARBA00036082"/>
    </source>
</evidence>
<evidence type="ECO:0000256" key="3">
    <source>
        <dbReference type="ARBA" id="ARBA00022448"/>
    </source>
</evidence>
<keyword evidence="10 20" id="KW-0472">Membrane</keyword>
<reference evidence="21" key="2">
    <citation type="submission" date="2025-09" db="UniProtKB">
        <authorList>
            <consortium name="Ensembl"/>
        </authorList>
    </citation>
    <scope>IDENTIFICATION</scope>
</reference>
<evidence type="ECO:0000256" key="20">
    <source>
        <dbReference type="SAM" id="Phobius"/>
    </source>
</evidence>
<keyword evidence="11" id="KW-0325">Glycoprotein</keyword>
<keyword evidence="3" id="KW-0813">Transport</keyword>
<feature type="transmembrane region" description="Helical" evidence="20">
    <location>
        <begin position="159"/>
        <end position="183"/>
    </location>
</feature>
<evidence type="ECO:0000256" key="9">
    <source>
        <dbReference type="ARBA" id="ARBA00023065"/>
    </source>
</evidence>
<dbReference type="PROSITE" id="PS00456">
    <property type="entry name" value="NA_SOLUT_SYMP_1"/>
    <property type="match status" value="1"/>
</dbReference>
<evidence type="ECO:0000256" key="2">
    <source>
        <dbReference type="ARBA" id="ARBA00006434"/>
    </source>
</evidence>
<evidence type="ECO:0000256" key="16">
    <source>
        <dbReference type="ARBA" id="ARBA00041339"/>
    </source>
</evidence>
<dbReference type="InterPro" id="IPR018212">
    <property type="entry name" value="Na/solute_symporter_CS"/>
</dbReference>
<comment type="catalytic activity">
    <reaction evidence="13">
        <text>D-mannose(out) + Na(+)(out) = D-mannose(in) + Na(+)(in)</text>
        <dbReference type="Rhea" id="RHEA:72907"/>
        <dbReference type="ChEBI" id="CHEBI:4208"/>
        <dbReference type="ChEBI" id="CHEBI:29101"/>
    </reaction>
    <physiologicalReaction direction="left-to-right" evidence="13">
        <dbReference type="Rhea" id="RHEA:72908"/>
    </physiologicalReaction>
</comment>
<evidence type="ECO:0000256" key="8">
    <source>
        <dbReference type="ARBA" id="ARBA00023053"/>
    </source>
</evidence>
<dbReference type="GO" id="GO:0005412">
    <property type="term" value="F:D-glucose:sodium symporter activity"/>
    <property type="evidence" value="ECO:0007669"/>
    <property type="project" value="TreeGrafter"/>
</dbReference>
<dbReference type="PANTHER" id="PTHR11819:SF128">
    <property type="entry name" value="SODIUM_MANNOSE COTRANSPORTER SLC5A10"/>
    <property type="match status" value="1"/>
</dbReference>
<comment type="function">
    <text evidence="18">Electrogenic Na+-coupled sugar symporter that actively transports D-mannose or D-fructose at the plasma membrane, with a Na+ to sugar coupling ratio of 1:1. Transporter activity is driven by a transmembrane Na+ electrochemical gradient set by the Na+/K+ pump. Exclusively recognizes sugar substrates having a pyranose ring with an axial hydroxyl group on carbon 2. Has likely evolved to enable renal reabsorption of D-mannose, an important constituent of oligosaccharide chains of glycoproteins. Contributes to dietary D-fructose reabsorption from glomerular filtrate across the brush border of the kidney.</text>
</comment>
<organism evidence="21 22">
    <name type="scientific">Buteo japonicus</name>
    <dbReference type="NCBI Taxonomy" id="224669"/>
    <lineage>
        <taxon>Eukaryota</taxon>
        <taxon>Metazoa</taxon>
        <taxon>Chordata</taxon>
        <taxon>Craniata</taxon>
        <taxon>Vertebrata</taxon>
        <taxon>Euteleostomi</taxon>
        <taxon>Archelosauria</taxon>
        <taxon>Archosauria</taxon>
        <taxon>Dinosauria</taxon>
        <taxon>Saurischia</taxon>
        <taxon>Theropoda</taxon>
        <taxon>Coelurosauria</taxon>
        <taxon>Aves</taxon>
        <taxon>Neognathae</taxon>
        <taxon>Neoaves</taxon>
        <taxon>Telluraves</taxon>
        <taxon>Accipitrimorphae</taxon>
        <taxon>Accipitriformes</taxon>
        <taxon>Accipitridae</taxon>
        <taxon>Accipitrinae</taxon>
        <taxon>Buteo</taxon>
    </lineage>
</organism>
<dbReference type="InterPro" id="IPR038377">
    <property type="entry name" value="Na/Glc_symporter_sf"/>
</dbReference>
<accession>A0A8C0HGV5</accession>
<proteinExistence type="inferred from homology"/>
<dbReference type="GO" id="GO:0016324">
    <property type="term" value="C:apical plasma membrane"/>
    <property type="evidence" value="ECO:0007669"/>
    <property type="project" value="UniProtKB-SubCell"/>
</dbReference>
<reference evidence="21" key="1">
    <citation type="submission" date="2025-08" db="UniProtKB">
        <authorList>
            <consortium name="Ensembl"/>
        </authorList>
    </citation>
    <scope>IDENTIFICATION</scope>
</reference>
<sequence length="231" mass="24721">MMEGNSTAGSFTPSQQFSIADLVVVVVYFSLNVAVGIWSSCRVNRNTVSGYFLAGRDMAWWPIGASLFASSEGSGLFIGLAGTGAAGGIAVTGFEAMITLFPPWQIVTMPEYLQRRFGGERIRMYLSGLSLLLSIFTKISTDLYSGALFVQVCLGWDLYLSTILMLVVTGLYTIAGGLAAVIYTDALQTLIMVLGAIVLAVKGHRPAVLPEDAALVRYHHAGDDQQGPVPR</sequence>
<keyword evidence="12" id="KW-0739">Sodium transport</keyword>
<dbReference type="Ensembl" id="ENSBJAT00000006603.1">
    <property type="protein sequence ID" value="ENSBJAP00000006414.1"/>
    <property type="gene ID" value="ENSBJAG00000003959.1"/>
</dbReference>
<evidence type="ECO:0000256" key="11">
    <source>
        <dbReference type="ARBA" id="ARBA00023180"/>
    </source>
</evidence>
<evidence type="ECO:0000256" key="4">
    <source>
        <dbReference type="ARBA" id="ARBA00022475"/>
    </source>
</evidence>
<feature type="transmembrane region" description="Helical" evidence="20">
    <location>
        <begin position="50"/>
        <end position="70"/>
    </location>
</feature>
<keyword evidence="8" id="KW-0915">Sodium</keyword>
<evidence type="ECO:0000256" key="10">
    <source>
        <dbReference type="ARBA" id="ARBA00023136"/>
    </source>
</evidence>
<dbReference type="Gene3D" id="1.20.1730.10">
    <property type="entry name" value="Sodium/glucose cotransporter"/>
    <property type="match status" value="1"/>
</dbReference>
<evidence type="ECO:0000256" key="6">
    <source>
        <dbReference type="ARBA" id="ARBA00022692"/>
    </source>
</evidence>
<evidence type="ECO:0000256" key="18">
    <source>
        <dbReference type="ARBA" id="ARBA00045692"/>
    </source>
</evidence>
<keyword evidence="9" id="KW-0406">Ion transport</keyword>
<keyword evidence="4" id="KW-1003">Cell membrane</keyword>
<keyword evidence="22" id="KW-1185">Reference proteome</keyword>
<dbReference type="AlphaFoldDB" id="A0A8C0HGV5"/>
<dbReference type="Pfam" id="PF00474">
    <property type="entry name" value="SSF"/>
    <property type="match status" value="1"/>
</dbReference>
<comment type="catalytic activity">
    <reaction evidence="14">
        <text>D-fructopyranose(out) + Na(+)(out) = D-fructopyranose(in) + Na(+)(in)</text>
        <dbReference type="Rhea" id="RHEA:72915"/>
        <dbReference type="ChEBI" id="CHEBI:29101"/>
        <dbReference type="ChEBI" id="CHEBI:37714"/>
    </reaction>
    <physiologicalReaction direction="left-to-right" evidence="14">
        <dbReference type="Rhea" id="RHEA:72916"/>
    </physiologicalReaction>
</comment>
<feature type="transmembrane region" description="Helical" evidence="20">
    <location>
        <begin position="17"/>
        <end position="38"/>
    </location>
</feature>
<dbReference type="InterPro" id="IPR001734">
    <property type="entry name" value="Na/solute_symporter"/>
</dbReference>
<evidence type="ECO:0000256" key="19">
    <source>
        <dbReference type="RuleBase" id="RU362091"/>
    </source>
</evidence>
<evidence type="ECO:0000313" key="21">
    <source>
        <dbReference type="Ensembl" id="ENSBJAP00000006414.1"/>
    </source>
</evidence>
<comment type="similarity">
    <text evidence="2 19">Belongs to the sodium:solute symporter (SSF) (TC 2.A.21) family.</text>
</comment>
<dbReference type="Proteomes" id="UP000694555">
    <property type="component" value="Unplaced"/>
</dbReference>
<evidence type="ECO:0000256" key="7">
    <source>
        <dbReference type="ARBA" id="ARBA00022989"/>
    </source>
</evidence>
<evidence type="ECO:0000256" key="17">
    <source>
        <dbReference type="ARBA" id="ARBA00042835"/>
    </source>
</evidence>
<evidence type="ECO:0000313" key="22">
    <source>
        <dbReference type="Proteomes" id="UP000694555"/>
    </source>
</evidence>
<comment type="subcellular location">
    <subcellularLocation>
        <location evidence="1">Apical cell membrane</location>
        <topology evidence="1">Multi-pass membrane protein</topology>
    </subcellularLocation>
</comment>
<keyword evidence="6 20" id="KW-0812">Transmembrane</keyword>
<feature type="transmembrane region" description="Helical" evidence="20">
    <location>
        <begin position="122"/>
        <end position="139"/>
    </location>
</feature>